<evidence type="ECO:0000313" key="2">
    <source>
        <dbReference type="Proteomes" id="UP000564644"/>
    </source>
</evidence>
<name>A0A7X0SNP2_9BACL</name>
<proteinExistence type="predicted"/>
<dbReference type="Proteomes" id="UP000564644">
    <property type="component" value="Unassembled WGS sequence"/>
</dbReference>
<gene>
    <name evidence="1" type="ORF">H7C18_19870</name>
</gene>
<evidence type="ECO:0000313" key="1">
    <source>
        <dbReference type="EMBL" id="MBB6733181.1"/>
    </source>
</evidence>
<dbReference type="EMBL" id="JACJVO010000024">
    <property type="protein sequence ID" value="MBB6733181.1"/>
    <property type="molecule type" value="Genomic_DNA"/>
</dbReference>
<sequence>MLEAIKKAAVDAVTASSPTSLLFGTVTQSDPLEVNVDQRFTLDADFLIVPESLTRYELDLSHSHTYTDDGASGTTGAALAEKVVIREGLNGGDQVILLRWQGGQQYLILDKVVVNP</sequence>
<keyword evidence="2" id="KW-1185">Reference proteome</keyword>
<comment type="caution">
    <text evidence="1">The sequence shown here is derived from an EMBL/GenBank/DDBJ whole genome shotgun (WGS) entry which is preliminary data.</text>
</comment>
<protein>
    <submittedName>
        <fullName evidence="1">DUF2577 domain-containing protein</fullName>
    </submittedName>
</protein>
<dbReference type="Pfam" id="PF10844">
    <property type="entry name" value="DUF2577"/>
    <property type="match status" value="1"/>
</dbReference>
<dbReference type="AlphaFoldDB" id="A0A7X0SNP2"/>
<dbReference type="InterPro" id="IPR022555">
    <property type="entry name" value="DUF2577"/>
</dbReference>
<reference evidence="1 2" key="1">
    <citation type="submission" date="2020-08" db="EMBL/GenBank/DDBJ databases">
        <title>Cohnella phylogeny.</title>
        <authorList>
            <person name="Dunlap C."/>
        </authorList>
    </citation>
    <scope>NUCLEOTIDE SEQUENCE [LARGE SCALE GENOMIC DNA]</scope>
    <source>
        <strain evidence="1 2">CBP 2801</strain>
    </source>
</reference>
<accession>A0A7X0SNP2</accession>
<dbReference type="RefSeq" id="WP_185130829.1">
    <property type="nucleotide sequence ID" value="NZ_JACJVO010000024.1"/>
</dbReference>
<organism evidence="1 2">
    <name type="scientific">Cohnella zeiphila</name>
    <dbReference type="NCBI Taxonomy" id="2761120"/>
    <lineage>
        <taxon>Bacteria</taxon>
        <taxon>Bacillati</taxon>
        <taxon>Bacillota</taxon>
        <taxon>Bacilli</taxon>
        <taxon>Bacillales</taxon>
        <taxon>Paenibacillaceae</taxon>
        <taxon>Cohnella</taxon>
    </lineage>
</organism>